<dbReference type="SUPFAM" id="SSF63737">
    <property type="entry name" value="Leukotriene A4 hydrolase N-terminal domain"/>
    <property type="match status" value="1"/>
</dbReference>
<keyword evidence="8" id="KW-0256">Endoplasmic reticulum</keyword>
<name>A0A8K0ILI0_COCNU</name>
<feature type="site" description="Transition state stabilizer" evidence="12">
    <location>
        <position position="398"/>
    </location>
</feature>
<dbReference type="CDD" id="cd09601">
    <property type="entry name" value="M1_APN-Q_like"/>
    <property type="match status" value="1"/>
</dbReference>
<evidence type="ECO:0000256" key="1">
    <source>
        <dbReference type="ARBA" id="ARBA00004174"/>
    </source>
</evidence>
<organism evidence="17 18">
    <name type="scientific">Cocos nucifera</name>
    <name type="common">Coconut palm</name>
    <dbReference type="NCBI Taxonomy" id="13894"/>
    <lineage>
        <taxon>Eukaryota</taxon>
        <taxon>Viridiplantae</taxon>
        <taxon>Streptophyta</taxon>
        <taxon>Embryophyta</taxon>
        <taxon>Tracheophyta</taxon>
        <taxon>Spermatophyta</taxon>
        <taxon>Magnoliopsida</taxon>
        <taxon>Liliopsida</taxon>
        <taxon>Arecaceae</taxon>
        <taxon>Arecoideae</taxon>
        <taxon>Cocoseae</taxon>
        <taxon>Attaleinae</taxon>
        <taxon>Cocos</taxon>
    </lineage>
</organism>
<dbReference type="InterPro" id="IPR034016">
    <property type="entry name" value="M1_APN-typ"/>
</dbReference>
<feature type="binding site" evidence="11">
    <location>
        <position position="317"/>
    </location>
    <ligand>
        <name>Zn(2+)</name>
        <dbReference type="ChEBI" id="CHEBI:29105"/>
        <note>catalytic</note>
    </ligand>
</feature>
<evidence type="ECO:0000256" key="12">
    <source>
        <dbReference type="PIRSR" id="PIRSR634016-4"/>
    </source>
</evidence>
<dbReference type="PANTHER" id="PTHR11533">
    <property type="entry name" value="PROTEASE M1 ZINC METALLOPROTEASE"/>
    <property type="match status" value="1"/>
</dbReference>
<keyword evidence="6 13" id="KW-0378">Hydrolase</keyword>
<dbReference type="Gene3D" id="1.25.50.20">
    <property type="match status" value="1"/>
</dbReference>
<protein>
    <recommendedName>
        <fullName evidence="13">Aminopeptidase</fullName>
        <ecNumber evidence="13">3.4.11.-</ecNumber>
    </recommendedName>
</protein>
<dbReference type="InterPro" id="IPR045357">
    <property type="entry name" value="Aminopeptidase_N-like_N"/>
</dbReference>
<feature type="binding site" evidence="11">
    <location>
        <position position="313"/>
    </location>
    <ligand>
        <name>Zn(2+)</name>
        <dbReference type="ChEBI" id="CHEBI:29105"/>
        <note>catalytic</note>
    </ligand>
</feature>
<keyword evidence="8" id="KW-0492">Microsome</keyword>
<dbReference type="EC" id="3.4.11.-" evidence="13"/>
<dbReference type="InterPro" id="IPR027268">
    <property type="entry name" value="Peptidase_M4/M1_CTD_sf"/>
</dbReference>
<evidence type="ECO:0000256" key="4">
    <source>
        <dbReference type="ARBA" id="ARBA00022670"/>
    </source>
</evidence>
<keyword evidence="5 11" id="KW-0479">Metal-binding</keyword>
<dbReference type="GO" id="GO:0043171">
    <property type="term" value="P:peptide catabolic process"/>
    <property type="evidence" value="ECO:0007669"/>
    <property type="project" value="TreeGrafter"/>
</dbReference>
<feature type="domain" description="Peptidase M1 membrane alanine aminopeptidase" evidence="14">
    <location>
        <begin position="244"/>
        <end position="457"/>
    </location>
</feature>
<dbReference type="Gene3D" id="2.60.40.1730">
    <property type="entry name" value="tricorn interacting facor f3 domain"/>
    <property type="match status" value="1"/>
</dbReference>
<evidence type="ECO:0000256" key="7">
    <source>
        <dbReference type="ARBA" id="ARBA00022833"/>
    </source>
</evidence>
<comment type="cofactor">
    <cofactor evidence="11 13">
        <name>Zn(2+)</name>
        <dbReference type="ChEBI" id="CHEBI:29105"/>
    </cofactor>
    <text evidence="11 13">Binds 1 zinc ion per subunit.</text>
</comment>
<evidence type="ECO:0000259" key="14">
    <source>
        <dbReference type="Pfam" id="PF01433"/>
    </source>
</evidence>
<dbReference type="GO" id="GO:0005737">
    <property type="term" value="C:cytoplasm"/>
    <property type="evidence" value="ECO:0007669"/>
    <property type="project" value="TreeGrafter"/>
</dbReference>
<evidence type="ECO:0000313" key="18">
    <source>
        <dbReference type="Proteomes" id="UP000797356"/>
    </source>
</evidence>
<keyword evidence="7 11" id="KW-0862">Zinc</keyword>
<keyword evidence="3 13" id="KW-0031">Aminopeptidase</keyword>
<evidence type="ECO:0000256" key="6">
    <source>
        <dbReference type="ARBA" id="ARBA00022801"/>
    </source>
</evidence>
<dbReference type="Pfam" id="PF11838">
    <property type="entry name" value="ERAP1_C"/>
    <property type="match status" value="1"/>
</dbReference>
<keyword evidence="4 13" id="KW-0645">Protease</keyword>
<dbReference type="InterPro" id="IPR050344">
    <property type="entry name" value="Peptidase_M1_aminopeptidases"/>
</dbReference>
<dbReference type="FunFam" id="1.10.390.10:FF:000001">
    <property type="entry name" value="Aminopeptidase"/>
    <property type="match status" value="1"/>
</dbReference>
<dbReference type="GO" id="GO:0070006">
    <property type="term" value="F:metalloaminopeptidase activity"/>
    <property type="evidence" value="ECO:0007669"/>
    <property type="project" value="TreeGrafter"/>
</dbReference>
<evidence type="ECO:0000256" key="13">
    <source>
        <dbReference type="RuleBase" id="RU364040"/>
    </source>
</evidence>
<dbReference type="PANTHER" id="PTHR11533:SF274">
    <property type="entry name" value="AMINOPEPTIDASE"/>
    <property type="match status" value="1"/>
</dbReference>
<evidence type="ECO:0000259" key="16">
    <source>
        <dbReference type="Pfam" id="PF17900"/>
    </source>
</evidence>
<dbReference type="OrthoDB" id="10031169at2759"/>
<dbReference type="InterPro" id="IPR042097">
    <property type="entry name" value="Aminopeptidase_N-like_N_sf"/>
</dbReference>
<dbReference type="GO" id="GO:0005615">
    <property type="term" value="C:extracellular space"/>
    <property type="evidence" value="ECO:0007669"/>
    <property type="project" value="TreeGrafter"/>
</dbReference>
<dbReference type="FunFam" id="2.60.40.1730:FF:000002">
    <property type="entry name" value="Aminopeptidase"/>
    <property type="match status" value="1"/>
</dbReference>
<evidence type="ECO:0000313" key="17">
    <source>
        <dbReference type="EMBL" id="KAG1362406.1"/>
    </source>
</evidence>
<gene>
    <name evidence="17" type="ORF">COCNU_10G006250</name>
</gene>
<dbReference type="Proteomes" id="UP000797356">
    <property type="component" value="Chromosome 10"/>
</dbReference>
<proteinExistence type="inferred from homology"/>
<dbReference type="InterPro" id="IPR024571">
    <property type="entry name" value="ERAP1-like_C_dom"/>
</dbReference>
<dbReference type="Pfam" id="PF01433">
    <property type="entry name" value="Peptidase_M1"/>
    <property type="match status" value="1"/>
</dbReference>
<comment type="caution">
    <text evidence="17">The sequence shown here is derived from an EMBL/GenBank/DDBJ whole genome shotgun (WGS) entry which is preliminary data.</text>
</comment>
<evidence type="ECO:0000256" key="5">
    <source>
        <dbReference type="ARBA" id="ARBA00022723"/>
    </source>
</evidence>
<dbReference type="Gene3D" id="1.10.390.10">
    <property type="entry name" value="Neutral Protease Domain 2"/>
    <property type="match status" value="1"/>
</dbReference>
<evidence type="ECO:0000256" key="10">
    <source>
        <dbReference type="PIRSR" id="PIRSR634016-1"/>
    </source>
</evidence>
<dbReference type="GO" id="GO:0016020">
    <property type="term" value="C:membrane"/>
    <property type="evidence" value="ECO:0007669"/>
    <property type="project" value="TreeGrafter"/>
</dbReference>
<evidence type="ECO:0000256" key="2">
    <source>
        <dbReference type="ARBA" id="ARBA00010136"/>
    </source>
</evidence>
<dbReference type="Gene3D" id="2.60.40.1910">
    <property type="match status" value="1"/>
</dbReference>
<dbReference type="AlphaFoldDB" id="A0A8K0ILI0"/>
<dbReference type="InterPro" id="IPR001930">
    <property type="entry name" value="Peptidase_M1"/>
</dbReference>
<feature type="active site" description="Proton acceptor" evidence="10">
    <location>
        <position position="314"/>
    </location>
</feature>
<dbReference type="GO" id="GO:0042277">
    <property type="term" value="F:peptide binding"/>
    <property type="evidence" value="ECO:0007669"/>
    <property type="project" value="TreeGrafter"/>
</dbReference>
<accession>A0A8K0ILI0</accession>
<evidence type="ECO:0000256" key="9">
    <source>
        <dbReference type="ARBA" id="ARBA00023049"/>
    </source>
</evidence>
<evidence type="ECO:0000259" key="15">
    <source>
        <dbReference type="Pfam" id="PF11838"/>
    </source>
</evidence>
<comment type="subcellular location">
    <subcellularLocation>
        <location evidence="1">Microsome membrane</location>
        <topology evidence="1">Peripheral membrane protein</topology>
    </subcellularLocation>
</comment>
<dbReference type="PRINTS" id="PR00756">
    <property type="entry name" value="ALADIPTASE"/>
</dbReference>
<feature type="domain" description="Aminopeptidase N-like N-terminal" evidence="16">
    <location>
        <begin position="20"/>
        <end position="206"/>
    </location>
</feature>
<feature type="binding site" evidence="11">
    <location>
        <position position="336"/>
    </location>
    <ligand>
        <name>Zn(2+)</name>
        <dbReference type="ChEBI" id="CHEBI:29105"/>
        <note>catalytic</note>
    </ligand>
</feature>
<dbReference type="SUPFAM" id="SSF55486">
    <property type="entry name" value="Metalloproteases ('zincins'), catalytic domain"/>
    <property type="match status" value="1"/>
</dbReference>
<feature type="domain" description="ERAP1-like C-terminal" evidence="15">
    <location>
        <begin position="587"/>
        <end position="695"/>
    </location>
</feature>
<dbReference type="EMBL" id="CM017881">
    <property type="protein sequence ID" value="KAG1362406.1"/>
    <property type="molecule type" value="Genomic_DNA"/>
</dbReference>
<sequence length="726" mass="82212">MGSPAVLPFKGQTRLPKFAVPRRYDLILKPDLAACVFSGAVDVHLDIVEATQCLVLNALDLEIDSGSVSFRTADPHPRELRTKKVVLEEEDEILVLVFDENLPLGRGVLGIRFSGVLNDHMKGFYRSTFVVDGIKRNMAVTQFEAVDARRCFPCWDEPALKASFQITLEVPCDMMAVSNMPVAKEIVDGQLKTVCFEVSPTMSTYLVAIVVGLFDYIEDTTPDGIKVRVYCSIGKSDQGKFGLYVALRSLELFKTYFSVPYSLPKLDLVVIPDFSGGAMENYGLITFRDTALLYDEHHSAAANKQWITTVVAHEVAHQWFGNLVTMEWWTHLWLNEGFATWVSYLATDALFPEWKIWTQFLEQTTGGLKLDALRESHPIEVEVTHARAIDEIFDAISYKKGSAVIRMLQAYLGYDIFQKSLASYIRRYACQNAKTEDLWDVLLEESGVPVKAMMETWTKQKGYPVVYVKSNDCMLEFEQSQFISGGSPGDTRWIIPVTLCIGSYDNGKSFLLESEVQNLDLSEFLCQLDGRGHIPKIPDEACNHKHFWVKVNVEQTGFYRVKYDDVLATKLQAAIKANSLSTTDRYGAMASCPDPNIVLETLNFLLSSEVRDQDVIYALAGISSEDSETAWSWLKVNWEHVSDRWGHHILLTHFIRDIVTQFFSDEKADEIEEFFLSHTKPSIARTVKQSMEHVRINAKWRSYIESEQNLEELIMKLAQKTGGTSE</sequence>
<keyword evidence="9 13" id="KW-0482">Metalloprotease</keyword>
<dbReference type="GO" id="GO:0006508">
    <property type="term" value="P:proteolysis"/>
    <property type="evidence" value="ECO:0007669"/>
    <property type="project" value="UniProtKB-KW"/>
</dbReference>
<comment type="similarity">
    <text evidence="2 13">Belongs to the peptidase M1 family.</text>
</comment>
<dbReference type="GO" id="GO:0008270">
    <property type="term" value="F:zinc ion binding"/>
    <property type="evidence" value="ECO:0007669"/>
    <property type="project" value="UniProtKB-UniRule"/>
</dbReference>
<evidence type="ECO:0000256" key="3">
    <source>
        <dbReference type="ARBA" id="ARBA00022438"/>
    </source>
</evidence>
<keyword evidence="18" id="KW-1185">Reference proteome</keyword>
<evidence type="ECO:0000256" key="8">
    <source>
        <dbReference type="ARBA" id="ARBA00022848"/>
    </source>
</evidence>
<reference evidence="17" key="2">
    <citation type="submission" date="2019-07" db="EMBL/GenBank/DDBJ databases">
        <authorList>
            <person name="Yang Y."/>
            <person name="Bocs S."/>
            <person name="Baudouin L."/>
        </authorList>
    </citation>
    <scope>NUCLEOTIDE SEQUENCE</scope>
    <source>
        <tissue evidence="17">Spear leaf of Hainan Tall coconut</tissue>
    </source>
</reference>
<dbReference type="InterPro" id="IPR014782">
    <property type="entry name" value="Peptidase_M1_dom"/>
</dbReference>
<dbReference type="Pfam" id="PF17900">
    <property type="entry name" value="Peptidase_M1_N"/>
    <property type="match status" value="1"/>
</dbReference>
<reference evidence="17" key="1">
    <citation type="journal article" date="2017" name="Gigascience">
        <title>The genome draft of coconut (Cocos nucifera).</title>
        <authorList>
            <person name="Xiao Y."/>
            <person name="Xu P."/>
            <person name="Fan H."/>
            <person name="Baudouin L."/>
            <person name="Xia W."/>
            <person name="Bocs S."/>
            <person name="Xu J."/>
            <person name="Li Q."/>
            <person name="Guo A."/>
            <person name="Zhou L."/>
            <person name="Li J."/>
            <person name="Wu Y."/>
            <person name="Ma Z."/>
            <person name="Armero A."/>
            <person name="Issali A.E."/>
            <person name="Liu N."/>
            <person name="Peng M."/>
            <person name="Yang Y."/>
        </authorList>
    </citation>
    <scope>NUCLEOTIDE SEQUENCE</scope>
    <source>
        <tissue evidence="17">Spear leaf of Hainan Tall coconut</tissue>
    </source>
</reference>
<evidence type="ECO:0000256" key="11">
    <source>
        <dbReference type="PIRSR" id="PIRSR634016-3"/>
    </source>
</evidence>